<name>A0A5N6KVE8_9ROSI</name>
<evidence type="ECO:0000259" key="2">
    <source>
        <dbReference type="Pfam" id="PF02230"/>
    </source>
</evidence>
<dbReference type="GO" id="GO:0052689">
    <property type="term" value="F:carboxylic ester hydrolase activity"/>
    <property type="evidence" value="ECO:0007669"/>
    <property type="project" value="TreeGrafter"/>
</dbReference>
<dbReference type="PANTHER" id="PTHR10655:SF63">
    <property type="entry name" value="PHOSPHOLIPASE_CARBOXYLESTERASE_THIOESTERASE DOMAIN-CONTAINING PROTEIN"/>
    <property type="match status" value="1"/>
</dbReference>
<dbReference type="InterPro" id="IPR029058">
    <property type="entry name" value="AB_hydrolase_fold"/>
</dbReference>
<organism evidence="3 4">
    <name type="scientific">Carpinus fangiana</name>
    <dbReference type="NCBI Taxonomy" id="176857"/>
    <lineage>
        <taxon>Eukaryota</taxon>
        <taxon>Viridiplantae</taxon>
        <taxon>Streptophyta</taxon>
        <taxon>Embryophyta</taxon>
        <taxon>Tracheophyta</taxon>
        <taxon>Spermatophyta</taxon>
        <taxon>Magnoliopsida</taxon>
        <taxon>eudicotyledons</taxon>
        <taxon>Gunneridae</taxon>
        <taxon>Pentapetalae</taxon>
        <taxon>rosids</taxon>
        <taxon>fabids</taxon>
        <taxon>Fagales</taxon>
        <taxon>Betulaceae</taxon>
        <taxon>Carpinus</taxon>
    </lineage>
</organism>
<dbReference type="OrthoDB" id="2418081at2759"/>
<comment type="caution">
    <text evidence="3">The sequence shown here is derived from an EMBL/GenBank/DDBJ whole genome shotgun (WGS) entry which is preliminary data.</text>
</comment>
<dbReference type="Proteomes" id="UP000327013">
    <property type="component" value="Unassembled WGS sequence"/>
</dbReference>
<dbReference type="PANTHER" id="PTHR10655">
    <property type="entry name" value="LYSOPHOSPHOLIPASE-RELATED"/>
    <property type="match status" value="1"/>
</dbReference>
<gene>
    <name evidence="3" type="ORF">FH972_023381</name>
</gene>
<dbReference type="Gene3D" id="3.40.50.1820">
    <property type="entry name" value="alpha/beta hydrolase"/>
    <property type="match status" value="1"/>
</dbReference>
<dbReference type="SUPFAM" id="SSF53474">
    <property type="entry name" value="alpha/beta-Hydrolases"/>
    <property type="match status" value="1"/>
</dbReference>
<dbReference type="GO" id="GO:0005737">
    <property type="term" value="C:cytoplasm"/>
    <property type="evidence" value="ECO:0007669"/>
    <property type="project" value="TreeGrafter"/>
</dbReference>
<evidence type="ECO:0000313" key="3">
    <source>
        <dbReference type="EMBL" id="KAB8346337.1"/>
    </source>
</evidence>
<evidence type="ECO:0000313" key="4">
    <source>
        <dbReference type="Proteomes" id="UP000327013"/>
    </source>
</evidence>
<dbReference type="InterPro" id="IPR050565">
    <property type="entry name" value="LYPA1-2/EST-like"/>
</dbReference>
<feature type="domain" description="Phospholipase/carboxylesterase/thioesterase" evidence="2">
    <location>
        <begin position="8"/>
        <end position="165"/>
    </location>
</feature>
<keyword evidence="4" id="KW-1185">Reference proteome</keyword>
<comment type="similarity">
    <text evidence="1">Belongs to the AB hydrolase superfamily. AB hydrolase 2 family.</text>
</comment>
<accession>A0A5N6KVE8</accession>
<dbReference type="Pfam" id="PF02230">
    <property type="entry name" value="Abhydrolase_2"/>
    <property type="match status" value="1"/>
</dbReference>
<dbReference type="EMBL" id="VIBQ01000013">
    <property type="protein sequence ID" value="KAB8346337.1"/>
    <property type="molecule type" value="Genomic_DNA"/>
</dbReference>
<proteinExistence type="inferred from homology"/>
<protein>
    <recommendedName>
        <fullName evidence="2">Phospholipase/carboxylesterase/thioesterase domain-containing protein</fullName>
    </recommendedName>
</protein>
<dbReference type="AlphaFoldDB" id="A0A5N6KVE8"/>
<evidence type="ECO:0000256" key="1">
    <source>
        <dbReference type="ARBA" id="ARBA00006499"/>
    </source>
</evidence>
<sequence length="274" mass="30402">MSDGIPEPHVVVPTAEHQQTIIFLHGRGDAGANFGSAIFSLLGSYRSSTHPTLRNSLPNTKWIFPTAKESMSSSFHELQRQWFDIYSLSDPESRQELQPEGLRESIERIHKLVDQEVAIIGQDNVILAGLSQGCATAIHVLLSYPQRIGGFIGICGWLPFTTQISALSSPDSGRIAASDLAKFYEDVFQIKYKRPDPAVPDNIPINGFFIAHGRRDNIVEPELGIKLRNELARFGASVTWRSYEYGDHWIHDPEGVDDIVDYVDECAALAAANL</sequence>
<dbReference type="GO" id="GO:0008474">
    <property type="term" value="F:palmitoyl-(protein) hydrolase activity"/>
    <property type="evidence" value="ECO:0007669"/>
    <property type="project" value="TreeGrafter"/>
</dbReference>
<reference evidence="3 4" key="1">
    <citation type="submission" date="2019-06" db="EMBL/GenBank/DDBJ databases">
        <title>A chromosomal-level reference genome of Carpinus fangiana (Coryloideae, Betulaceae).</title>
        <authorList>
            <person name="Yang X."/>
            <person name="Wang Z."/>
            <person name="Zhang L."/>
            <person name="Hao G."/>
            <person name="Liu J."/>
            <person name="Yang Y."/>
        </authorList>
    </citation>
    <scope>NUCLEOTIDE SEQUENCE [LARGE SCALE GENOMIC DNA]</scope>
    <source>
        <strain evidence="3">Cfa_2016G</strain>
        <tissue evidence="3">Leaf</tissue>
    </source>
</reference>
<dbReference type="InterPro" id="IPR003140">
    <property type="entry name" value="PLipase/COase/thioEstase"/>
</dbReference>